<evidence type="ECO:0000313" key="9">
    <source>
        <dbReference type="WBParaSite" id="MBELARI_LOCUS4295.1"/>
    </source>
</evidence>
<dbReference type="Gene3D" id="1.10.238.10">
    <property type="entry name" value="EF-hand"/>
    <property type="match status" value="1"/>
</dbReference>
<dbReference type="GO" id="GO:0032432">
    <property type="term" value="C:actin filament bundle"/>
    <property type="evidence" value="ECO:0007669"/>
    <property type="project" value="TreeGrafter"/>
</dbReference>
<dbReference type="CDD" id="cd21295">
    <property type="entry name" value="CH_PLS_rpt2"/>
    <property type="match status" value="1"/>
</dbReference>
<dbReference type="GO" id="GO:0005884">
    <property type="term" value="C:actin filament"/>
    <property type="evidence" value="ECO:0007669"/>
    <property type="project" value="TreeGrafter"/>
</dbReference>
<name>A0AAF3J956_9BILA</name>
<reference evidence="9" key="1">
    <citation type="submission" date="2024-02" db="UniProtKB">
        <authorList>
            <consortium name="WormBaseParasite"/>
        </authorList>
    </citation>
    <scope>IDENTIFICATION</scope>
</reference>
<dbReference type="InterPro" id="IPR002048">
    <property type="entry name" value="EF_hand_dom"/>
</dbReference>
<dbReference type="InterPro" id="IPR039959">
    <property type="entry name" value="Fimbrin/Plastin"/>
</dbReference>
<feature type="domain" description="Calponin-homology (CH)" evidence="6">
    <location>
        <begin position="499"/>
        <end position="607"/>
    </location>
</feature>
<feature type="compositionally biased region" description="Basic and acidic residues" evidence="5">
    <location>
        <begin position="726"/>
        <end position="743"/>
    </location>
</feature>
<keyword evidence="8" id="KW-1185">Reference proteome</keyword>
<dbReference type="CDD" id="cd21298">
    <property type="entry name" value="CH_PLS_rpt3"/>
    <property type="match status" value="1"/>
</dbReference>
<proteinExistence type="predicted"/>
<protein>
    <submittedName>
        <fullName evidence="9">Uncharacterized protein</fullName>
    </submittedName>
</protein>
<dbReference type="InterPro" id="IPR001715">
    <property type="entry name" value="CH_dom"/>
</dbReference>
<evidence type="ECO:0000313" key="8">
    <source>
        <dbReference type="Proteomes" id="UP000887575"/>
    </source>
</evidence>
<dbReference type="Proteomes" id="UP000887575">
    <property type="component" value="Unassembled WGS sequence"/>
</dbReference>
<dbReference type="GO" id="GO:0005737">
    <property type="term" value="C:cytoplasm"/>
    <property type="evidence" value="ECO:0007669"/>
    <property type="project" value="TreeGrafter"/>
</dbReference>
<dbReference type="GO" id="GO:0005509">
    <property type="term" value="F:calcium ion binding"/>
    <property type="evidence" value="ECO:0007669"/>
    <property type="project" value="InterPro"/>
</dbReference>
<dbReference type="PANTHER" id="PTHR19961">
    <property type="entry name" value="FIMBRIN/PLASTIN"/>
    <property type="match status" value="1"/>
</dbReference>
<feature type="compositionally biased region" description="Basic and acidic residues" evidence="5">
    <location>
        <begin position="754"/>
        <end position="764"/>
    </location>
</feature>
<dbReference type="GO" id="GO:0051015">
    <property type="term" value="F:actin filament binding"/>
    <property type="evidence" value="ECO:0007669"/>
    <property type="project" value="InterPro"/>
</dbReference>
<dbReference type="Gene3D" id="1.10.418.10">
    <property type="entry name" value="Calponin-like domain"/>
    <property type="match status" value="4"/>
</dbReference>
<dbReference type="WBParaSite" id="MBELARI_LOCUS4295.1">
    <property type="protein sequence ID" value="MBELARI_LOCUS4295.1"/>
    <property type="gene ID" value="MBELARI_LOCUS4295"/>
</dbReference>
<organism evidence="8 9">
    <name type="scientific">Mesorhabditis belari</name>
    <dbReference type="NCBI Taxonomy" id="2138241"/>
    <lineage>
        <taxon>Eukaryota</taxon>
        <taxon>Metazoa</taxon>
        <taxon>Ecdysozoa</taxon>
        <taxon>Nematoda</taxon>
        <taxon>Chromadorea</taxon>
        <taxon>Rhabditida</taxon>
        <taxon>Rhabditina</taxon>
        <taxon>Rhabditomorpha</taxon>
        <taxon>Rhabditoidea</taxon>
        <taxon>Rhabditidae</taxon>
        <taxon>Mesorhabditinae</taxon>
        <taxon>Mesorhabditis</taxon>
    </lineage>
</organism>
<evidence type="ECO:0000259" key="7">
    <source>
        <dbReference type="PROSITE" id="PS50222"/>
    </source>
</evidence>
<dbReference type="InterPro" id="IPR011992">
    <property type="entry name" value="EF-hand-dom_pair"/>
</dbReference>
<dbReference type="FunFam" id="1.10.418.10:FF:000066">
    <property type="entry name" value="plastin-1 isoform X2"/>
    <property type="match status" value="1"/>
</dbReference>
<dbReference type="PANTHER" id="PTHR19961:SF18">
    <property type="entry name" value="FI19014P1"/>
    <property type="match status" value="1"/>
</dbReference>
<feature type="domain" description="Calponin-homology (CH)" evidence="6">
    <location>
        <begin position="109"/>
        <end position="225"/>
    </location>
</feature>
<sequence length="764" mass="86020">MLNSEQLEDLTERFKTVQTGGGGHLEKHDVQEALKVLGIDLPGYEMRDLLTRFGNASEVSIADFTTLFNELEQRKSAEVKRWKQRIGSVQGTYQIPSEKQENTVHTIRVEEEVAFSNWINSNLGSDLDLRRLLPVNPSGGELYTKVGDGLILCKLINLSTPDTIDERAINKKNLNTYTKLENLTLALMSAQAIGVNIVNIGATDLSVGTPHLVLGLLWQIIRIGLFNQIDLHHVPGLFRLMQEGETLDDLRKLSPEEILMRWVNYHLDKVCVQRRLTNFTGDIMDSEIYTHLLHQIAPKGSGVSLHPLSVQGNVNRAGSMLNEADKLECREFVTPNDVAGGNYKLNLAFVANLFNKHPALPDPGADELPAEDIIEETREEKTYRNWMNSMGVNPYVNWLYSDLNNGVIIFQLYDIIKPGIVSWKRVVQKFHKLRGMMDQIQNCNYAVELGKQLRFSLVGIQGKDIYDGNPTLTLALIWQLMRAYTLTVLAACTQSGDSLPADKDIVAWVNNKLASKGKTSSIRSFQDSSISDARVVLDLVDAIKPNVIDHSLVKSGSSQNDKMENAKYAITCGRKIGAKIYALPEDIVEVKPKMVLTVFACLMARDYMPDMQEAAPESTPVVYDSASNGHYDAYGNDETHDPASFDLHNLVLLHNLSSVHKESPFMGWHQPSLTLNKFKRKRSDRGQLFNKRKWVRREFESVLYLCDEQKSGLNQTQTEIPSKIVSDIREAKPAEAVKKRGERSNTNSKNKRPQKVEDSRYIAQ</sequence>
<feature type="domain" description="Calponin-homology (CH)" evidence="6">
    <location>
        <begin position="377"/>
        <end position="485"/>
    </location>
</feature>
<feature type="region of interest" description="Disordered" evidence="5">
    <location>
        <begin position="724"/>
        <end position="764"/>
    </location>
</feature>
<dbReference type="CDD" id="cd21301">
    <property type="entry name" value="CH_PLS_rpt4"/>
    <property type="match status" value="1"/>
</dbReference>
<dbReference type="PROSITE" id="PS50021">
    <property type="entry name" value="CH"/>
    <property type="match status" value="4"/>
</dbReference>
<evidence type="ECO:0000256" key="1">
    <source>
        <dbReference type="ARBA" id="ARBA00022723"/>
    </source>
</evidence>
<dbReference type="PROSITE" id="PS00019">
    <property type="entry name" value="ACTININ_1"/>
    <property type="match status" value="1"/>
</dbReference>
<evidence type="ECO:0000256" key="5">
    <source>
        <dbReference type="SAM" id="MobiDB-lite"/>
    </source>
</evidence>
<evidence type="ECO:0000259" key="6">
    <source>
        <dbReference type="PROSITE" id="PS50021"/>
    </source>
</evidence>
<dbReference type="GO" id="GO:0051017">
    <property type="term" value="P:actin filament bundle assembly"/>
    <property type="evidence" value="ECO:0007669"/>
    <property type="project" value="InterPro"/>
</dbReference>
<dbReference type="InterPro" id="IPR001589">
    <property type="entry name" value="Actinin_actin-bd_CS"/>
</dbReference>
<dbReference type="Pfam" id="PF00307">
    <property type="entry name" value="CH"/>
    <property type="match status" value="4"/>
</dbReference>
<evidence type="ECO:0000256" key="4">
    <source>
        <dbReference type="ARBA" id="ARBA00023203"/>
    </source>
</evidence>
<dbReference type="PROSITE" id="PS50222">
    <property type="entry name" value="EF_HAND_2"/>
    <property type="match status" value="1"/>
</dbReference>
<feature type="domain" description="Calponin-homology (CH)" evidence="6">
    <location>
        <begin position="253"/>
        <end position="358"/>
    </location>
</feature>
<dbReference type="FunFam" id="1.10.418.10:FF:000010">
    <property type="entry name" value="Plastin-3 isoform 1"/>
    <property type="match status" value="1"/>
</dbReference>
<evidence type="ECO:0000256" key="2">
    <source>
        <dbReference type="ARBA" id="ARBA00022737"/>
    </source>
</evidence>
<dbReference type="CDD" id="cd21292">
    <property type="entry name" value="CH_PLS_rpt1"/>
    <property type="match status" value="1"/>
</dbReference>
<keyword evidence="3" id="KW-0106">Calcium</keyword>
<dbReference type="GO" id="GO:0051639">
    <property type="term" value="P:actin filament network formation"/>
    <property type="evidence" value="ECO:0007669"/>
    <property type="project" value="TreeGrafter"/>
</dbReference>
<dbReference type="SMART" id="SM00033">
    <property type="entry name" value="CH"/>
    <property type="match status" value="4"/>
</dbReference>
<feature type="domain" description="EF-hand" evidence="7">
    <location>
        <begin position="5"/>
        <end position="40"/>
    </location>
</feature>
<keyword evidence="2" id="KW-0677">Repeat</keyword>
<accession>A0AAF3J956</accession>
<dbReference type="InterPro" id="IPR036872">
    <property type="entry name" value="CH_dom_sf"/>
</dbReference>
<keyword evidence="1" id="KW-0479">Metal-binding</keyword>
<dbReference type="SUPFAM" id="SSF47576">
    <property type="entry name" value="Calponin-homology domain, CH-domain"/>
    <property type="match status" value="1"/>
</dbReference>
<evidence type="ECO:0000256" key="3">
    <source>
        <dbReference type="ARBA" id="ARBA00022837"/>
    </source>
</evidence>
<dbReference type="AlphaFoldDB" id="A0AAF3J956"/>
<dbReference type="SUPFAM" id="SSF47473">
    <property type="entry name" value="EF-hand"/>
    <property type="match status" value="1"/>
</dbReference>
<dbReference type="FunFam" id="1.10.418.10:FF:000115">
    <property type="entry name" value="Plastin 1"/>
    <property type="match status" value="1"/>
</dbReference>
<keyword evidence="4" id="KW-0009">Actin-binding</keyword>